<accession>A0ABT8D4R7</accession>
<dbReference type="Proteomes" id="UP001242368">
    <property type="component" value="Unassembled WGS sequence"/>
</dbReference>
<keyword evidence="2" id="KW-1185">Reference proteome</keyword>
<proteinExistence type="predicted"/>
<evidence type="ECO:0000313" key="2">
    <source>
        <dbReference type="Proteomes" id="UP001242368"/>
    </source>
</evidence>
<dbReference type="EMBL" id="JAUFQU010000078">
    <property type="protein sequence ID" value="MDN3710214.1"/>
    <property type="molecule type" value="Genomic_DNA"/>
</dbReference>
<comment type="caution">
    <text evidence="1">The sequence shown here is derived from an EMBL/GenBank/DDBJ whole genome shotgun (WGS) entry which is preliminary data.</text>
</comment>
<organism evidence="1 2">
    <name type="scientific">Paenimyroides ceti</name>
    <dbReference type="NCBI Taxonomy" id="395087"/>
    <lineage>
        <taxon>Bacteria</taxon>
        <taxon>Pseudomonadati</taxon>
        <taxon>Bacteroidota</taxon>
        <taxon>Flavobacteriia</taxon>
        <taxon>Flavobacteriales</taxon>
        <taxon>Flavobacteriaceae</taxon>
        <taxon>Paenimyroides</taxon>
    </lineage>
</organism>
<name>A0ABT8D4R7_9FLAO</name>
<reference evidence="2" key="1">
    <citation type="journal article" date="2019" name="Int. J. Syst. Evol. Microbiol.">
        <title>The Global Catalogue of Microorganisms (GCM) 10K type strain sequencing project: providing services to taxonomists for standard genome sequencing and annotation.</title>
        <authorList>
            <consortium name="The Broad Institute Genomics Platform"/>
            <consortium name="The Broad Institute Genome Sequencing Center for Infectious Disease"/>
            <person name="Wu L."/>
            <person name="Ma J."/>
        </authorList>
    </citation>
    <scope>NUCLEOTIDE SEQUENCE [LARGE SCALE GENOMIC DNA]</scope>
    <source>
        <strain evidence="2">CECT 7184</strain>
    </source>
</reference>
<sequence>MIFTCENNFKETAVKKIGGIGIDNIRKRLQLLYPAMHKIDLEKKDDVFTITSKLICKVWKKKSDVS</sequence>
<protein>
    <submittedName>
        <fullName evidence="1">Uncharacterized protein</fullName>
    </submittedName>
</protein>
<dbReference type="RefSeq" id="WP_290365448.1">
    <property type="nucleotide sequence ID" value="NZ_JAUFQU010000078.1"/>
</dbReference>
<gene>
    <name evidence="1" type="ORF">QW060_25435</name>
</gene>
<evidence type="ECO:0000313" key="1">
    <source>
        <dbReference type="EMBL" id="MDN3710214.1"/>
    </source>
</evidence>